<dbReference type="FunCoup" id="A0A6P7M2F6">
    <property type="interactions" value="11"/>
</dbReference>
<comment type="pathway">
    <text evidence="2">Protein modification; protein glycosylation.</text>
</comment>
<comment type="subcellular location">
    <subcellularLocation>
        <location evidence="1 13">Golgi apparatus membrane</location>
        <topology evidence="1 13">Single-pass type II membrane protein</topology>
    </subcellularLocation>
</comment>
<evidence type="ECO:0000256" key="11">
    <source>
        <dbReference type="ARBA" id="ARBA00023136"/>
    </source>
</evidence>
<keyword evidence="11" id="KW-0472">Membrane</keyword>
<dbReference type="KEGG" id="bspl:114852259"/>
<evidence type="ECO:0000256" key="13">
    <source>
        <dbReference type="RuleBase" id="RU363063"/>
    </source>
</evidence>
<keyword evidence="7" id="KW-0735">Signal-anchor</keyword>
<dbReference type="GeneID" id="114852259"/>
<keyword evidence="14" id="KW-1185">Reference proteome</keyword>
<dbReference type="PANTHER" id="PTHR11214:SF115">
    <property type="entry name" value="HEXOSYLTRANSFERASE"/>
    <property type="match status" value="1"/>
</dbReference>
<dbReference type="InterPro" id="IPR002659">
    <property type="entry name" value="Glyco_trans_31"/>
</dbReference>
<dbReference type="Pfam" id="PF01762">
    <property type="entry name" value="Galactosyl_T"/>
    <property type="match status" value="1"/>
</dbReference>
<dbReference type="AlphaFoldDB" id="A0A6P7M2F6"/>
<dbReference type="GO" id="GO:0006629">
    <property type="term" value="P:lipid metabolic process"/>
    <property type="evidence" value="ECO:0007669"/>
    <property type="project" value="UniProtKB-KW"/>
</dbReference>
<dbReference type="RefSeq" id="XP_029000396.1">
    <property type="nucleotide sequence ID" value="XM_029144563.3"/>
</dbReference>
<sequence>MQLAAINPVNWPNVYVYSFIMLNRCEEGHRQGVADFHVRKSWRLSSSQRRCLFLILLLAAVWFVCKSDMRMIHPELWNPFSRGSQAVTASVNDSSPTEAPGAGGPGVNVSSPLFLQTTLNTSTEAANTTTQITTAPVPYTSPGPYFVEYPHDYHFTINEPHTCEEHKPFVVLVVPVEPSNRLHRDVIRNTWGGETLVLGKAVKLLFMVGRHVGDGAEAVQEQLLQESRRHRDVIQSDFQDCYKNLTIKTMVMLEWLDFYCSGASYAMKVDSDTFLNGHNLVNMLLTAPRNNYMTGLVASEAAVLRDLSSKWYLPVDLYPQSHYPRYALGLGYVLSMDLPRKLVQASKHVKALYIEDVYLGLCMEHAGIPPTNPPGWNYFNVGPVAYSRCAYSKLIVTTTEQDADRVEMWRDFQRPGTYC</sequence>
<accession>A0A6P7M2F6</accession>
<evidence type="ECO:0000256" key="10">
    <source>
        <dbReference type="ARBA" id="ARBA00023098"/>
    </source>
</evidence>
<evidence type="ECO:0000256" key="6">
    <source>
        <dbReference type="ARBA" id="ARBA00022692"/>
    </source>
</evidence>
<evidence type="ECO:0000256" key="9">
    <source>
        <dbReference type="ARBA" id="ARBA00023034"/>
    </source>
</evidence>
<evidence type="ECO:0000313" key="15">
    <source>
        <dbReference type="RefSeq" id="XP_029000396.1"/>
    </source>
</evidence>
<keyword evidence="5" id="KW-0808">Transferase</keyword>
<evidence type="ECO:0000256" key="7">
    <source>
        <dbReference type="ARBA" id="ARBA00022968"/>
    </source>
</evidence>
<dbReference type="OrthoDB" id="5512589at2759"/>
<evidence type="ECO:0000256" key="2">
    <source>
        <dbReference type="ARBA" id="ARBA00004922"/>
    </source>
</evidence>
<dbReference type="GO" id="GO:0006493">
    <property type="term" value="P:protein O-linked glycosylation"/>
    <property type="evidence" value="ECO:0007669"/>
    <property type="project" value="TreeGrafter"/>
</dbReference>
<keyword evidence="9 13" id="KW-0333">Golgi apparatus</keyword>
<name>A0A6P7M2F6_BETSP</name>
<keyword evidence="4 13" id="KW-0328">Glycosyltransferase</keyword>
<evidence type="ECO:0000256" key="8">
    <source>
        <dbReference type="ARBA" id="ARBA00022989"/>
    </source>
</evidence>
<dbReference type="FunFam" id="3.90.550.50:FF:000001">
    <property type="entry name" value="Hexosyltransferase"/>
    <property type="match status" value="1"/>
</dbReference>
<evidence type="ECO:0000313" key="14">
    <source>
        <dbReference type="Proteomes" id="UP000515150"/>
    </source>
</evidence>
<evidence type="ECO:0000256" key="5">
    <source>
        <dbReference type="ARBA" id="ARBA00022679"/>
    </source>
</evidence>
<evidence type="ECO:0000256" key="3">
    <source>
        <dbReference type="ARBA" id="ARBA00008661"/>
    </source>
</evidence>
<dbReference type="PANTHER" id="PTHR11214">
    <property type="entry name" value="BETA-1,3-N-ACETYLGLUCOSAMINYLTRANSFERASE"/>
    <property type="match status" value="1"/>
</dbReference>
<evidence type="ECO:0000256" key="1">
    <source>
        <dbReference type="ARBA" id="ARBA00004323"/>
    </source>
</evidence>
<dbReference type="GO" id="GO:0008499">
    <property type="term" value="F:N-acetyl-beta-D-glucosaminide beta-(1,3)-galactosyltransferase activity"/>
    <property type="evidence" value="ECO:0007669"/>
    <property type="project" value="TreeGrafter"/>
</dbReference>
<reference evidence="15" key="1">
    <citation type="submission" date="2025-08" db="UniProtKB">
        <authorList>
            <consortium name="RefSeq"/>
        </authorList>
    </citation>
    <scope>IDENTIFICATION</scope>
</reference>
<protein>
    <recommendedName>
        <fullName evidence="13">Hexosyltransferase</fullName>
        <ecNumber evidence="13">2.4.1.-</ecNumber>
    </recommendedName>
</protein>
<proteinExistence type="inferred from homology"/>
<evidence type="ECO:0000256" key="12">
    <source>
        <dbReference type="ARBA" id="ARBA00023180"/>
    </source>
</evidence>
<keyword evidence="10" id="KW-0443">Lipid metabolism</keyword>
<keyword evidence="12" id="KW-0325">Glycoprotein</keyword>
<dbReference type="EC" id="2.4.1.-" evidence="13"/>
<comment type="similarity">
    <text evidence="3 13">Belongs to the glycosyltransferase 31 family.</text>
</comment>
<keyword evidence="6" id="KW-0812">Transmembrane</keyword>
<keyword evidence="8" id="KW-1133">Transmembrane helix</keyword>
<gene>
    <name evidence="15" type="primary">LOC114852259</name>
</gene>
<dbReference type="Proteomes" id="UP000515150">
    <property type="component" value="Chromosome 3"/>
</dbReference>
<evidence type="ECO:0000256" key="4">
    <source>
        <dbReference type="ARBA" id="ARBA00022676"/>
    </source>
</evidence>
<dbReference type="Gene3D" id="3.90.550.50">
    <property type="match status" value="1"/>
</dbReference>
<organism evidence="14 15">
    <name type="scientific">Betta splendens</name>
    <name type="common">Siamese fighting fish</name>
    <dbReference type="NCBI Taxonomy" id="158456"/>
    <lineage>
        <taxon>Eukaryota</taxon>
        <taxon>Metazoa</taxon>
        <taxon>Chordata</taxon>
        <taxon>Craniata</taxon>
        <taxon>Vertebrata</taxon>
        <taxon>Euteleostomi</taxon>
        <taxon>Actinopterygii</taxon>
        <taxon>Neopterygii</taxon>
        <taxon>Teleostei</taxon>
        <taxon>Neoteleostei</taxon>
        <taxon>Acanthomorphata</taxon>
        <taxon>Anabantaria</taxon>
        <taxon>Anabantiformes</taxon>
        <taxon>Anabantoidei</taxon>
        <taxon>Osphronemidae</taxon>
        <taxon>Betta</taxon>
    </lineage>
</organism>
<dbReference type="GO" id="GO:0000139">
    <property type="term" value="C:Golgi membrane"/>
    <property type="evidence" value="ECO:0007669"/>
    <property type="project" value="UniProtKB-SubCell"/>
</dbReference>